<evidence type="ECO:0000313" key="2">
    <source>
        <dbReference type="EMBL" id="MFL0268069.1"/>
    </source>
</evidence>
<proteinExistence type="predicted"/>
<keyword evidence="1" id="KW-0472">Membrane</keyword>
<keyword evidence="3" id="KW-1185">Reference proteome</keyword>
<feature type="transmembrane region" description="Helical" evidence="1">
    <location>
        <begin position="6"/>
        <end position="28"/>
    </location>
</feature>
<keyword evidence="1" id="KW-1133">Transmembrane helix</keyword>
<sequence length="53" mass="6054">MEAIGTGIGLAIALIVFLEMCRFLRWIIKLPREIDDLKRKVSNLEEVIKNLNG</sequence>
<gene>
    <name evidence="2" type="ORF">ACJDUH_08140</name>
</gene>
<reference evidence="2 3" key="1">
    <citation type="submission" date="2024-11" db="EMBL/GenBank/DDBJ databases">
        <authorList>
            <person name="Heng Y.C."/>
            <person name="Lim A.C.H."/>
            <person name="Lee J.K.Y."/>
            <person name="Kittelmann S."/>
        </authorList>
    </citation>
    <scope>NUCLEOTIDE SEQUENCE [LARGE SCALE GENOMIC DNA]</scope>
    <source>
        <strain evidence="2 3">WILCCON 0202</strain>
    </source>
</reference>
<evidence type="ECO:0008006" key="4">
    <source>
        <dbReference type="Google" id="ProtNLM"/>
    </source>
</evidence>
<dbReference type="RefSeq" id="WP_406764652.1">
    <property type="nucleotide sequence ID" value="NZ_JBJHZY010000001.1"/>
</dbReference>
<dbReference type="Proteomes" id="UP001623661">
    <property type="component" value="Unassembled WGS sequence"/>
</dbReference>
<dbReference type="EMBL" id="JBJHZY010000001">
    <property type="protein sequence ID" value="MFL0268069.1"/>
    <property type="molecule type" value="Genomic_DNA"/>
</dbReference>
<comment type="caution">
    <text evidence="2">The sequence shown here is derived from an EMBL/GenBank/DDBJ whole genome shotgun (WGS) entry which is preliminary data.</text>
</comment>
<organism evidence="2 3">
    <name type="scientific">Candidatus Clostridium radicumherbarum</name>
    <dbReference type="NCBI Taxonomy" id="3381662"/>
    <lineage>
        <taxon>Bacteria</taxon>
        <taxon>Bacillati</taxon>
        <taxon>Bacillota</taxon>
        <taxon>Clostridia</taxon>
        <taxon>Eubacteriales</taxon>
        <taxon>Clostridiaceae</taxon>
        <taxon>Clostridium</taxon>
    </lineage>
</organism>
<evidence type="ECO:0000256" key="1">
    <source>
        <dbReference type="SAM" id="Phobius"/>
    </source>
</evidence>
<evidence type="ECO:0000313" key="3">
    <source>
        <dbReference type="Proteomes" id="UP001623661"/>
    </source>
</evidence>
<accession>A0ABW8TRY8</accession>
<name>A0ABW8TRY8_9CLOT</name>
<protein>
    <recommendedName>
        <fullName evidence="4">YvrJ family protein</fullName>
    </recommendedName>
</protein>
<keyword evidence="1" id="KW-0812">Transmembrane</keyword>